<evidence type="ECO:0000313" key="6">
    <source>
        <dbReference type="Proteomes" id="UP001234216"/>
    </source>
</evidence>
<dbReference type="Gene3D" id="3.30.540.10">
    <property type="entry name" value="Fructose-1,6-Bisphosphatase, subunit A, domain 1"/>
    <property type="match status" value="1"/>
</dbReference>
<keyword evidence="1 4" id="KW-0479">Metal-binding</keyword>
<feature type="binding site" evidence="4">
    <location>
        <position position="246"/>
    </location>
    <ligand>
        <name>Mg(2+)</name>
        <dbReference type="ChEBI" id="CHEBI:18420"/>
        <label>1</label>
        <note>catalytic</note>
    </ligand>
</feature>
<feature type="binding site" evidence="4">
    <location>
        <position position="119"/>
    </location>
    <ligand>
        <name>Mg(2+)</name>
        <dbReference type="ChEBI" id="CHEBI:18420"/>
        <label>1</label>
        <note>catalytic</note>
    </ligand>
</feature>
<gene>
    <name evidence="5" type="ORF">QFZ22_005077</name>
</gene>
<dbReference type="GO" id="GO:0046872">
    <property type="term" value="F:metal ion binding"/>
    <property type="evidence" value="ECO:0007669"/>
    <property type="project" value="UniProtKB-KW"/>
</dbReference>
<dbReference type="PANTHER" id="PTHR20854:SF4">
    <property type="entry name" value="INOSITOL-1-MONOPHOSPHATASE-RELATED"/>
    <property type="match status" value="1"/>
</dbReference>
<evidence type="ECO:0000256" key="3">
    <source>
        <dbReference type="ARBA" id="ARBA00022842"/>
    </source>
</evidence>
<proteinExistence type="predicted"/>
<dbReference type="AlphaFoldDB" id="A0AAW8FG26"/>
<dbReference type="GO" id="GO:0007165">
    <property type="term" value="P:signal transduction"/>
    <property type="evidence" value="ECO:0007669"/>
    <property type="project" value="TreeGrafter"/>
</dbReference>
<dbReference type="PROSITE" id="PS00629">
    <property type="entry name" value="IMP_1"/>
    <property type="match status" value="1"/>
</dbReference>
<dbReference type="GO" id="GO:0006020">
    <property type="term" value="P:inositol metabolic process"/>
    <property type="evidence" value="ECO:0007669"/>
    <property type="project" value="TreeGrafter"/>
</dbReference>
<dbReference type="Pfam" id="PF00459">
    <property type="entry name" value="Inositol_P"/>
    <property type="match status" value="1"/>
</dbReference>
<evidence type="ECO:0000256" key="4">
    <source>
        <dbReference type="PIRSR" id="PIRSR600760-2"/>
    </source>
</evidence>
<dbReference type="PRINTS" id="PR00377">
    <property type="entry name" value="IMPHPHTASES"/>
</dbReference>
<dbReference type="InterPro" id="IPR000760">
    <property type="entry name" value="Inositol_monophosphatase-like"/>
</dbReference>
<feature type="binding site" evidence="4">
    <location>
        <position position="102"/>
    </location>
    <ligand>
        <name>Mg(2+)</name>
        <dbReference type="ChEBI" id="CHEBI:18420"/>
        <label>1</label>
        <note>catalytic</note>
    </ligand>
</feature>
<dbReference type="SUPFAM" id="SSF56655">
    <property type="entry name" value="Carbohydrate phosphatase"/>
    <property type="match status" value="1"/>
</dbReference>
<dbReference type="EC" id="3.1.3.25" evidence="5"/>
<evidence type="ECO:0000256" key="2">
    <source>
        <dbReference type="ARBA" id="ARBA00022801"/>
    </source>
</evidence>
<dbReference type="PANTHER" id="PTHR20854">
    <property type="entry name" value="INOSITOL MONOPHOSPHATASE"/>
    <property type="match status" value="1"/>
</dbReference>
<accession>A0AAW8FG26</accession>
<organism evidence="5 6">
    <name type="scientific">Streptomyces canus</name>
    <dbReference type="NCBI Taxonomy" id="58343"/>
    <lineage>
        <taxon>Bacteria</taxon>
        <taxon>Bacillati</taxon>
        <taxon>Actinomycetota</taxon>
        <taxon>Actinomycetes</taxon>
        <taxon>Kitasatosporales</taxon>
        <taxon>Streptomycetaceae</taxon>
        <taxon>Streptomyces</taxon>
        <taxon>Streptomyces aurantiacus group</taxon>
    </lineage>
</organism>
<evidence type="ECO:0000313" key="5">
    <source>
        <dbReference type="EMBL" id="MDQ0909092.1"/>
    </source>
</evidence>
<comment type="caution">
    <text evidence="5">The sequence shown here is derived from an EMBL/GenBank/DDBJ whole genome shotgun (WGS) entry which is preliminary data.</text>
</comment>
<protein>
    <submittedName>
        <fullName evidence="5">Myo-inositol-1(Or 4)-monophosphatase</fullName>
        <ecNumber evidence="5">3.1.3.25</ecNumber>
    </submittedName>
</protein>
<sequence>MRGDGFAVGQGRPGFTVRLPGAGPRARSVGDMAEVDLDRALEVATDLASWAARTIRRPRDPGAEVREKDGPADIVTATDEAVETHTREVLGRAFPDHGIVGEEYGTTEGSAGAPHWVIDPVDGTTNYAHGLGWCSFSLGLAGADGTPLLGVVADPWRAETFTAVRGRGAYLNGTRVHAAAHTTLTGHVFLTEWAAHAHWPGMDTLLAELADRHCTVRVMGSTALSLAQVAAGRATAAAIGSFHAVDGLPALLIAQEAGAVALPELPSHNQPLLLVAPGAAEETADLWRRSGAAAG</sequence>
<evidence type="ECO:0000256" key="1">
    <source>
        <dbReference type="ARBA" id="ARBA00022723"/>
    </source>
</evidence>
<name>A0AAW8FG26_9ACTN</name>
<keyword evidence="2 5" id="KW-0378">Hydrolase</keyword>
<dbReference type="InterPro" id="IPR020583">
    <property type="entry name" value="Inositol_monoP_metal-BS"/>
</dbReference>
<dbReference type="Gene3D" id="3.40.190.80">
    <property type="match status" value="1"/>
</dbReference>
<comment type="cofactor">
    <cofactor evidence="4">
        <name>Mg(2+)</name>
        <dbReference type="ChEBI" id="CHEBI:18420"/>
    </cofactor>
</comment>
<feature type="binding site" evidence="4">
    <location>
        <position position="122"/>
    </location>
    <ligand>
        <name>Mg(2+)</name>
        <dbReference type="ChEBI" id="CHEBI:18420"/>
        <label>1</label>
        <note>catalytic</note>
    </ligand>
</feature>
<dbReference type="Proteomes" id="UP001234216">
    <property type="component" value="Unassembled WGS sequence"/>
</dbReference>
<dbReference type="EMBL" id="JAUSZV010000005">
    <property type="protein sequence ID" value="MDQ0909092.1"/>
    <property type="molecule type" value="Genomic_DNA"/>
</dbReference>
<dbReference type="GO" id="GO:0008934">
    <property type="term" value="F:inositol monophosphate 1-phosphatase activity"/>
    <property type="evidence" value="ECO:0007669"/>
    <property type="project" value="TreeGrafter"/>
</dbReference>
<keyword evidence="3 4" id="KW-0460">Magnesium</keyword>
<reference evidence="5" key="1">
    <citation type="submission" date="2023-07" db="EMBL/GenBank/DDBJ databases">
        <title>Comparative genomics of wheat-associated soil bacteria to identify genetic determinants of phenazine resistance.</title>
        <authorList>
            <person name="Mouncey N."/>
        </authorList>
    </citation>
    <scope>NUCLEOTIDE SEQUENCE</scope>
    <source>
        <strain evidence="5">V4I22</strain>
    </source>
</reference>